<dbReference type="PATRIC" id="fig|889306.3.peg.525"/>
<accession>A0A0C2W6F4</accession>
<sequence length="41" mass="4840">MHSLSAPINIEKNMVLKKDSGIKFHFQDTIQAFDFINRKYI</sequence>
<keyword evidence="2" id="KW-1185">Reference proteome</keyword>
<protein>
    <submittedName>
        <fullName evidence="1">Uncharacterized protein</fullName>
    </submittedName>
</protein>
<dbReference type="Proteomes" id="UP000031938">
    <property type="component" value="Unassembled WGS sequence"/>
</dbReference>
<reference evidence="1 2" key="1">
    <citation type="submission" date="2015-01" db="EMBL/GenBank/DDBJ databases">
        <title>Genome sequencing of Jeotgalibacillus soli.</title>
        <authorList>
            <person name="Goh K.M."/>
            <person name="Chan K.-G."/>
            <person name="Yaakop A.S."/>
            <person name="Ee R."/>
            <person name="Gan H.M."/>
            <person name="Chan C.S."/>
        </authorList>
    </citation>
    <scope>NUCLEOTIDE SEQUENCE [LARGE SCALE GENOMIC DNA]</scope>
    <source>
        <strain evidence="1 2">P9</strain>
    </source>
</reference>
<evidence type="ECO:0000313" key="1">
    <source>
        <dbReference type="EMBL" id="KIL52156.1"/>
    </source>
</evidence>
<dbReference type="EMBL" id="JXRP01000006">
    <property type="protein sequence ID" value="KIL52156.1"/>
    <property type="molecule type" value="Genomic_DNA"/>
</dbReference>
<evidence type="ECO:0000313" key="2">
    <source>
        <dbReference type="Proteomes" id="UP000031938"/>
    </source>
</evidence>
<name>A0A0C2W6F4_9BACL</name>
<comment type="caution">
    <text evidence="1">The sequence shown here is derived from an EMBL/GenBank/DDBJ whole genome shotgun (WGS) entry which is preliminary data.</text>
</comment>
<organism evidence="1 2">
    <name type="scientific">Jeotgalibacillus soli</name>
    <dbReference type="NCBI Taxonomy" id="889306"/>
    <lineage>
        <taxon>Bacteria</taxon>
        <taxon>Bacillati</taxon>
        <taxon>Bacillota</taxon>
        <taxon>Bacilli</taxon>
        <taxon>Bacillales</taxon>
        <taxon>Caryophanaceae</taxon>
        <taxon>Jeotgalibacillus</taxon>
    </lineage>
</organism>
<dbReference type="AlphaFoldDB" id="A0A0C2W6F4"/>
<gene>
    <name evidence="1" type="ORF">KP78_05260</name>
</gene>
<dbReference type="STRING" id="889306.KP78_05260"/>
<proteinExistence type="predicted"/>